<reference evidence="2 3" key="1">
    <citation type="submission" date="2024-09" db="EMBL/GenBank/DDBJ databases">
        <authorList>
            <person name="Sun Q."/>
            <person name="Mori K."/>
        </authorList>
    </citation>
    <scope>NUCLEOTIDE SEQUENCE [LARGE SCALE GENOMIC DNA]</scope>
    <source>
        <strain evidence="2 3">JCM 3331</strain>
    </source>
</reference>
<sequence length="209" mass="22850">MSGSCGRRRDLVSPWPLRHRTGARRAGLRAGAENTIAAGKPRKEDLLADPSTAQNWLNGALSDWAGTPGAAPLSVELEPGDLERLRDFRDDLRRGIATPDGDSADPAGIASAALPAVSLSMRWDTQGRVQPLPRGSSWRLVASLAAIEVFKAQQDGSWNRLKTCRNPRCAVAFYDRSRNNSWVWHDVKVCGNAANLRAYRARRRSAHTG</sequence>
<gene>
    <name evidence="2" type="ORF">ACFFTL_40920</name>
</gene>
<dbReference type="PANTHER" id="PTHR35525:SF3">
    <property type="entry name" value="BLL6575 PROTEIN"/>
    <property type="match status" value="1"/>
</dbReference>
<evidence type="ECO:0000313" key="2">
    <source>
        <dbReference type="EMBL" id="MFB9578462.1"/>
    </source>
</evidence>
<dbReference type="Gene3D" id="1.10.3300.10">
    <property type="entry name" value="Jann2411-like domain"/>
    <property type="match status" value="1"/>
</dbReference>
<dbReference type="Pfam" id="PF11706">
    <property type="entry name" value="zf-CGNR"/>
    <property type="match status" value="1"/>
</dbReference>
<protein>
    <submittedName>
        <fullName evidence="2">CGNR zinc finger domain-containing protein</fullName>
    </submittedName>
</protein>
<dbReference type="SUPFAM" id="SSF160904">
    <property type="entry name" value="Jann2411-like"/>
    <property type="match status" value="1"/>
</dbReference>
<evidence type="ECO:0000259" key="1">
    <source>
        <dbReference type="Pfam" id="PF11706"/>
    </source>
</evidence>
<organism evidence="2 3">
    <name type="scientific">Streptomyces yanii</name>
    <dbReference type="NCBI Taxonomy" id="78510"/>
    <lineage>
        <taxon>Bacteria</taxon>
        <taxon>Bacillati</taxon>
        <taxon>Actinomycetota</taxon>
        <taxon>Actinomycetes</taxon>
        <taxon>Kitasatosporales</taxon>
        <taxon>Streptomycetaceae</taxon>
        <taxon>Streptomyces</taxon>
    </lineage>
</organism>
<dbReference type="Pfam" id="PF07336">
    <property type="entry name" value="ABATE"/>
    <property type="match status" value="1"/>
</dbReference>
<dbReference type="InterPro" id="IPR023286">
    <property type="entry name" value="ABATE_dom_sf"/>
</dbReference>
<feature type="domain" description="Zinc finger CGNR" evidence="1">
    <location>
        <begin position="160"/>
        <end position="203"/>
    </location>
</feature>
<keyword evidence="3" id="KW-1185">Reference proteome</keyword>
<dbReference type="PANTHER" id="PTHR35525">
    <property type="entry name" value="BLL6575 PROTEIN"/>
    <property type="match status" value="1"/>
</dbReference>
<name>A0ABV5RKT7_9ACTN</name>
<dbReference type="Proteomes" id="UP001589710">
    <property type="component" value="Unassembled WGS sequence"/>
</dbReference>
<comment type="caution">
    <text evidence="2">The sequence shown here is derived from an EMBL/GenBank/DDBJ whole genome shotgun (WGS) entry which is preliminary data.</text>
</comment>
<proteinExistence type="predicted"/>
<dbReference type="RefSeq" id="WP_345510044.1">
    <property type="nucleotide sequence ID" value="NZ_BAAAXD010000005.1"/>
</dbReference>
<dbReference type="InterPro" id="IPR010852">
    <property type="entry name" value="ABATE"/>
</dbReference>
<dbReference type="EMBL" id="JBHMCG010000177">
    <property type="protein sequence ID" value="MFB9578462.1"/>
    <property type="molecule type" value="Genomic_DNA"/>
</dbReference>
<evidence type="ECO:0000313" key="3">
    <source>
        <dbReference type="Proteomes" id="UP001589710"/>
    </source>
</evidence>
<accession>A0ABV5RKT7</accession>
<dbReference type="InterPro" id="IPR021005">
    <property type="entry name" value="Znf_CGNR"/>
</dbReference>